<protein>
    <submittedName>
        <fullName evidence="1">Uncharacterized protein</fullName>
    </submittedName>
</protein>
<proteinExistence type="predicted"/>
<evidence type="ECO:0000313" key="2">
    <source>
        <dbReference type="Proteomes" id="UP000005475"/>
    </source>
</evidence>
<reference evidence="2" key="2">
    <citation type="submission" date="2007-04" db="EMBL/GenBank/DDBJ databases">
        <title>Draft genome sequence of Bacteroides ovatus (ATCC 8483).</title>
        <authorList>
            <person name="Sudarsanam P."/>
            <person name="Ley R."/>
            <person name="Guruge J."/>
            <person name="Turnbaugh P.J."/>
            <person name="Mahowald M."/>
            <person name="Liep D."/>
            <person name="Gordon J."/>
        </authorList>
    </citation>
    <scope>NUCLEOTIDE SEQUENCE [LARGE SCALE GENOMIC DNA]</scope>
    <source>
        <strain evidence="2">ATCC 8483 / DSM 1896 / JCM 5824 / BCRC 10623 / CCUG 4943 / NCTC 11153</strain>
    </source>
</reference>
<sequence>MFLGSSTVLGNLLFAGLMLRVVGHSAGATGADGVNFLVSISFVV</sequence>
<gene>
    <name evidence="1" type="ORF">BACOVA_01507</name>
</gene>
<organism evidence="1 2">
    <name type="scientific">Bacteroides ovatus (strain ATCC 8483 / DSM 1896 / JCM 5824 / BCRC 10623 / CCUG 4943 / NCTC 11153)</name>
    <dbReference type="NCBI Taxonomy" id="411476"/>
    <lineage>
        <taxon>Bacteria</taxon>
        <taxon>Pseudomonadati</taxon>
        <taxon>Bacteroidota</taxon>
        <taxon>Bacteroidia</taxon>
        <taxon>Bacteroidales</taxon>
        <taxon>Bacteroidaceae</taxon>
        <taxon>Bacteroides</taxon>
    </lineage>
</organism>
<dbReference type="EMBL" id="AAXF02000044">
    <property type="protein sequence ID" value="EDO12693.1"/>
    <property type="molecule type" value="Genomic_DNA"/>
</dbReference>
<name>A0AAN3DAG7_BACO1</name>
<dbReference type="Proteomes" id="UP000005475">
    <property type="component" value="Unassembled WGS sequence"/>
</dbReference>
<evidence type="ECO:0000313" key="1">
    <source>
        <dbReference type="EMBL" id="EDO12693.1"/>
    </source>
</evidence>
<dbReference type="AlphaFoldDB" id="A0AAN3DAG7"/>
<comment type="caution">
    <text evidence="1">The sequence shown here is derived from an EMBL/GenBank/DDBJ whole genome shotgun (WGS) entry which is preliminary data.</text>
</comment>
<accession>A0AAN3DAG7</accession>
<reference evidence="1 2" key="1">
    <citation type="submission" date="2007-03" db="EMBL/GenBank/DDBJ databases">
        <authorList>
            <person name="Fulton L."/>
            <person name="Clifton S."/>
            <person name="Fulton B."/>
            <person name="Xu J."/>
            <person name="Minx P."/>
            <person name="Pepin K.H."/>
            <person name="Johnson M."/>
            <person name="Thiruvilangam P."/>
            <person name="Bhonagiri V."/>
            <person name="Nash W.E."/>
            <person name="Mardis E.R."/>
            <person name="Wilson R.K."/>
        </authorList>
    </citation>
    <scope>NUCLEOTIDE SEQUENCE [LARGE SCALE GENOMIC DNA]</scope>
    <source>
        <strain evidence="2">ATCC 8483 / DSM 1896 / JCM 5824 / BCRC 10623 / CCUG 4943 / NCTC 11153</strain>
    </source>
</reference>